<reference evidence="1 2" key="1">
    <citation type="submission" date="2024-06" db="EMBL/GenBank/DDBJ databases">
        <title>A chromosome-level genome assembly of beet webworm, Loxostege sticticalis.</title>
        <authorList>
            <person name="Zhang Y."/>
        </authorList>
    </citation>
    <scope>NUCLEOTIDE SEQUENCE [LARGE SCALE GENOMIC DNA]</scope>
    <source>
        <strain evidence="1">AQ026</strain>
        <tissue evidence="1">Whole body</tissue>
    </source>
</reference>
<evidence type="ECO:0000313" key="2">
    <source>
        <dbReference type="Proteomes" id="UP001549920"/>
    </source>
</evidence>
<dbReference type="Proteomes" id="UP001549920">
    <property type="component" value="Unassembled WGS sequence"/>
</dbReference>
<protein>
    <recommendedName>
        <fullName evidence="3">Transposase</fullName>
    </recommendedName>
</protein>
<proteinExistence type="predicted"/>
<accession>A0ABR3IAS0</accession>
<gene>
    <name evidence="1" type="ORF">ABMA27_014937</name>
</gene>
<keyword evidence="2" id="KW-1185">Reference proteome</keyword>
<dbReference type="EMBL" id="JBEUOH010000006">
    <property type="protein sequence ID" value="KAL0893347.1"/>
    <property type="molecule type" value="Genomic_DNA"/>
</dbReference>
<comment type="caution">
    <text evidence="1">The sequence shown here is derived from an EMBL/GenBank/DDBJ whole genome shotgun (WGS) entry which is preliminary data.</text>
</comment>
<organism evidence="1 2">
    <name type="scientific">Loxostege sticticalis</name>
    <name type="common">Beet webworm moth</name>
    <dbReference type="NCBI Taxonomy" id="481309"/>
    <lineage>
        <taxon>Eukaryota</taxon>
        <taxon>Metazoa</taxon>
        <taxon>Ecdysozoa</taxon>
        <taxon>Arthropoda</taxon>
        <taxon>Hexapoda</taxon>
        <taxon>Insecta</taxon>
        <taxon>Pterygota</taxon>
        <taxon>Neoptera</taxon>
        <taxon>Endopterygota</taxon>
        <taxon>Lepidoptera</taxon>
        <taxon>Glossata</taxon>
        <taxon>Ditrysia</taxon>
        <taxon>Pyraloidea</taxon>
        <taxon>Crambidae</taxon>
        <taxon>Pyraustinae</taxon>
        <taxon>Loxostege</taxon>
    </lineage>
</organism>
<sequence>MASRLSKDVKEVIMRVREFCKEEKYNRQPIIPLNKVNLRVATATGVSIHTVTNIINEAKLAALHGTQIGDKKERKPRSDKVKFSNFDVELVKDIIRDYYKEHDVYPPLSKLLPLVRKHIGYTNSRETFRKILRDMGFVYEKNEKNKWIIKHTSKVHKHPVEIIQMDCDTQETNINHDHDYS</sequence>
<evidence type="ECO:0000313" key="1">
    <source>
        <dbReference type="EMBL" id="KAL0893347.1"/>
    </source>
</evidence>
<name>A0ABR3IAS0_LOXSC</name>
<evidence type="ECO:0008006" key="3">
    <source>
        <dbReference type="Google" id="ProtNLM"/>
    </source>
</evidence>